<protein>
    <recommendedName>
        <fullName evidence="5">Lipoprotein</fullName>
    </recommendedName>
</protein>
<comment type="caution">
    <text evidence="3">The sequence shown here is derived from an EMBL/GenBank/DDBJ whole genome shotgun (WGS) entry which is preliminary data.</text>
</comment>
<dbReference type="EMBL" id="JBHSMD010000003">
    <property type="protein sequence ID" value="MFC5493548.1"/>
    <property type="molecule type" value="Genomic_DNA"/>
</dbReference>
<feature type="signal peptide" evidence="2">
    <location>
        <begin position="1"/>
        <end position="21"/>
    </location>
</feature>
<organism evidence="3 4">
    <name type="scientific">Nocardioides caricicola</name>
    <dbReference type="NCBI Taxonomy" id="634770"/>
    <lineage>
        <taxon>Bacteria</taxon>
        <taxon>Bacillati</taxon>
        <taxon>Actinomycetota</taxon>
        <taxon>Actinomycetes</taxon>
        <taxon>Propionibacteriales</taxon>
        <taxon>Nocardioidaceae</taxon>
        <taxon>Nocardioides</taxon>
    </lineage>
</organism>
<gene>
    <name evidence="3" type="ORF">ACFPKY_10565</name>
</gene>
<feature type="chain" id="PRO_5047186002" description="Lipoprotein" evidence="2">
    <location>
        <begin position="22"/>
        <end position="236"/>
    </location>
</feature>
<reference evidence="4" key="1">
    <citation type="journal article" date="2019" name="Int. J. Syst. Evol. Microbiol.">
        <title>The Global Catalogue of Microorganisms (GCM) 10K type strain sequencing project: providing services to taxonomists for standard genome sequencing and annotation.</title>
        <authorList>
            <consortium name="The Broad Institute Genomics Platform"/>
            <consortium name="The Broad Institute Genome Sequencing Center for Infectious Disease"/>
            <person name="Wu L."/>
            <person name="Ma J."/>
        </authorList>
    </citation>
    <scope>NUCLEOTIDE SEQUENCE [LARGE SCALE GENOMIC DNA]</scope>
    <source>
        <strain evidence="4">KACC 13778</strain>
    </source>
</reference>
<keyword evidence="4" id="KW-1185">Reference proteome</keyword>
<name>A0ABW0N1D1_9ACTN</name>
<dbReference type="Proteomes" id="UP001595956">
    <property type="component" value="Unassembled WGS sequence"/>
</dbReference>
<keyword evidence="2" id="KW-0732">Signal</keyword>
<evidence type="ECO:0000313" key="3">
    <source>
        <dbReference type="EMBL" id="MFC5493548.1"/>
    </source>
</evidence>
<dbReference type="PROSITE" id="PS51257">
    <property type="entry name" value="PROKAR_LIPOPROTEIN"/>
    <property type="match status" value="1"/>
</dbReference>
<feature type="compositionally biased region" description="Acidic residues" evidence="1">
    <location>
        <begin position="215"/>
        <end position="230"/>
    </location>
</feature>
<evidence type="ECO:0000256" key="2">
    <source>
        <dbReference type="SAM" id="SignalP"/>
    </source>
</evidence>
<evidence type="ECO:0008006" key="5">
    <source>
        <dbReference type="Google" id="ProtNLM"/>
    </source>
</evidence>
<feature type="compositionally biased region" description="Acidic residues" evidence="1">
    <location>
        <begin position="163"/>
        <end position="180"/>
    </location>
</feature>
<dbReference type="Gene3D" id="2.50.20.20">
    <property type="match status" value="1"/>
</dbReference>
<evidence type="ECO:0000313" key="4">
    <source>
        <dbReference type="Proteomes" id="UP001595956"/>
    </source>
</evidence>
<dbReference type="RefSeq" id="WP_345172853.1">
    <property type="nucleotide sequence ID" value="NZ_BAABFQ010000004.1"/>
</dbReference>
<feature type="region of interest" description="Disordered" evidence="1">
    <location>
        <begin position="215"/>
        <end position="236"/>
    </location>
</feature>
<accession>A0ABW0N1D1</accession>
<feature type="region of interest" description="Disordered" evidence="1">
    <location>
        <begin position="149"/>
        <end position="186"/>
    </location>
</feature>
<evidence type="ECO:0000256" key="1">
    <source>
        <dbReference type="SAM" id="MobiDB-lite"/>
    </source>
</evidence>
<sequence length="236" mass="24894">MTRIGLAVASVGLATALTACGGGDSFTDQSAEEIADASKDAMADLKSVKVAGSITADGQQVEIDIQTDDQGSCVGSIGVDGASAELLGADGKTWFRPSEEFWRQSGGEAADQLISMVGDKWVVIPEGEEDGFGQFCDLDELLEQMLKDDEEDDDAKFSKGDTQDIDGEEAIAIDQEDPEDGTSTGYVLVDEPHYLVKIEKTDGEDSGDVTFSAFDEEVDAEAPAEEDTIDLDSLGG</sequence>
<proteinExistence type="predicted"/>